<feature type="signal peptide" evidence="3">
    <location>
        <begin position="1"/>
        <end position="21"/>
    </location>
</feature>
<comment type="caution">
    <text evidence="4">The sequence shown here is derived from an EMBL/GenBank/DDBJ whole genome shotgun (WGS) entry which is preliminary data.</text>
</comment>
<dbReference type="GO" id="GO:0016787">
    <property type="term" value="F:hydrolase activity"/>
    <property type="evidence" value="ECO:0007669"/>
    <property type="project" value="UniProtKB-KW"/>
</dbReference>
<proteinExistence type="predicted"/>
<dbReference type="SUPFAM" id="SSF53474">
    <property type="entry name" value="alpha/beta-Hydrolases"/>
    <property type="match status" value="1"/>
</dbReference>
<name>A0ABV5JU49_9ACTN</name>
<keyword evidence="4" id="KW-0378">Hydrolase</keyword>
<dbReference type="Gene3D" id="3.40.50.1820">
    <property type="entry name" value="alpha/beta hydrolase"/>
    <property type="match status" value="1"/>
</dbReference>
<protein>
    <submittedName>
        <fullName evidence="4">Alpha/beta hydrolase family esterase</fullName>
    </submittedName>
</protein>
<dbReference type="EMBL" id="JBHMDY010000013">
    <property type="protein sequence ID" value="MFB9261223.1"/>
    <property type="molecule type" value="Genomic_DNA"/>
</dbReference>
<keyword evidence="5" id="KW-1185">Reference proteome</keyword>
<feature type="region of interest" description="Disordered" evidence="2">
    <location>
        <begin position="247"/>
        <end position="267"/>
    </location>
</feature>
<keyword evidence="1 3" id="KW-0732">Signal</keyword>
<accession>A0ABV5JU49</accession>
<evidence type="ECO:0000313" key="5">
    <source>
        <dbReference type="Proteomes" id="UP001589700"/>
    </source>
</evidence>
<evidence type="ECO:0000313" key="4">
    <source>
        <dbReference type="EMBL" id="MFB9261223.1"/>
    </source>
</evidence>
<dbReference type="InterPro" id="IPR050955">
    <property type="entry name" value="Plant_Biomass_Hydrol_Est"/>
</dbReference>
<evidence type="ECO:0000256" key="3">
    <source>
        <dbReference type="SAM" id="SignalP"/>
    </source>
</evidence>
<dbReference type="Proteomes" id="UP001589700">
    <property type="component" value="Unassembled WGS sequence"/>
</dbReference>
<dbReference type="PROSITE" id="PS51257">
    <property type="entry name" value="PROKAR_LIPOPROTEIN"/>
    <property type="match status" value="1"/>
</dbReference>
<evidence type="ECO:0000256" key="1">
    <source>
        <dbReference type="ARBA" id="ARBA00022729"/>
    </source>
</evidence>
<sequence>MRRALTAVSTVLMLSACAASAGNAPGTTDPAATPDKGSVAAGSITLDGVERSWLTYSPGGPPGPAPVLLVLHGSGDSGAGLRSAVGPDIEQVADQHGFTVVYVDGYRNNWNECRVEGRWPAKADGMDDVALMHEVVASLGTSGPVYAVGFSSGGHMAMRLALEASDLVDGVAAVAANPPVAANQSCDVDGGPVPIMFVEGRDDPINPVHGGEVRVASGPSAGSRGEVMSATDGARWYARHNDVAPGRGPVVERSGGVESTEWSGPDPVRLVVLDGTGHTFPTASGGWGPSRGPHYDAPGEIWHFFAGS</sequence>
<dbReference type="RefSeq" id="WP_182631193.1">
    <property type="nucleotide sequence ID" value="NZ_JAALDM010000035.1"/>
</dbReference>
<dbReference type="InterPro" id="IPR029058">
    <property type="entry name" value="AB_hydrolase_fold"/>
</dbReference>
<feature type="chain" id="PRO_5046790483" evidence="3">
    <location>
        <begin position="22"/>
        <end position="308"/>
    </location>
</feature>
<gene>
    <name evidence="4" type="ORF">ACFFVD_15610</name>
</gene>
<dbReference type="PANTHER" id="PTHR43037">
    <property type="entry name" value="UNNAMED PRODUCT-RELATED"/>
    <property type="match status" value="1"/>
</dbReference>
<dbReference type="PANTHER" id="PTHR43037:SF1">
    <property type="entry name" value="BLL1128 PROTEIN"/>
    <property type="match status" value="1"/>
</dbReference>
<evidence type="ECO:0000256" key="2">
    <source>
        <dbReference type="SAM" id="MobiDB-lite"/>
    </source>
</evidence>
<reference evidence="4 5" key="1">
    <citation type="submission" date="2024-09" db="EMBL/GenBank/DDBJ databases">
        <authorList>
            <person name="Sun Q."/>
            <person name="Mori K."/>
        </authorList>
    </citation>
    <scope>NUCLEOTIDE SEQUENCE [LARGE SCALE GENOMIC DNA]</scope>
    <source>
        <strain evidence="4 5">CCM 7659</strain>
    </source>
</reference>
<organism evidence="4 5">
    <name type="scientific">Dietzia aerolata</name>
    <dbReference type="NCBI Taxonomy" id="595984"/>
    <lineage>
        <taxon>Bacteria</taxon>
        <taxon>Bacillati</taxon>
        <taxon>Actinomycetota</taxon>
        <taxon>Actinomycetes</taxon>
        <taxon>Mycobacteriales</taxon>
        <taxon>Dietziaceae</taxon>
        <taxon>Dietzia</taxon>
    </lineage>
</organism>